<dbReference type="EMBL" id="FNTD01000004">
    <property type="protein sequence ID" value="SEE00960.1"/>
    <property type="molecule type" value="Genomic_DNA"/>
</dbReference>
<name>A0A1H5FCC9_9ACTN</name>
<reference evidence="1 2" key="1">
    <citation type="submission" date="2016-10" db="EMBL/GenBank/DDBJ databases">
        <authorList>
            <person name="de Groot N.N."/>
        </authorList>
    </citation>
    <scope>NUCLEOTIDE SEQUENCE [LARGE SCALE GENOMIC DNA]</scope>
    <source>
        <strain evidence="1 2">DSM 40306</strain>
    </source>
</reference>
<dbReference type="NCBIfam" id="NF042934">
    <property type="entry name" value="cis_reg_atten"/>
    <property type="match status" value="1"/>
</dbReference>
<sequence>MTHDEMCEGAAQAARRARWTEVADMSEDPRRVPCARVLRTARSAVLHSRPHIDLLRVAGALCRP</sequence>
<gene>
    <name evidence="1" type="ORF">SAMN04490357_6613</name>
</gene>
<dbReference type="STRING" id="67331.SAMN04490357_6613"/>
<dbReference type="AlphaFoldDB" id="A0A1H5FCC9"/>
<proteinExistence type="predicted"/>
<organism evidence="1 2">
    <name type="scientific">Streptomyces misionensis</name>
    <dbReference type="NCBI Taxonomy" id="67331"/>
    <lineage>
        <taxon>Bacteria</taxon>
        <taxon>Bacillati</taxon>
        <taxon>Actinomycetota</taxon>
        <taxon>Actinomycetes</taxon>
        <taxon>Kitasatosporales</taxon>
        <taxon>Streptomycetaceae</taxon>
        <taxon>Streptomyces</taxon>
    </lineage>
</organism>
<protein>
    <submittedName>
        <fullName evidence="1">Uncharacterized protein</fullName>
    </submittedName>
</protein>
<dbReference type="Proteomes" id="UP000182375">
    <property type="component" value="Unassembled WGS sequence"/>
</dbReference>
<evidence type="ECO:0000313" key="2">
    <source>
        <dbReference type="Proteomes" id="UP000182375"/>
    </source>
</evidence>
<evidence type="ECO:0000313" key="1">
    <source>
        <dbReference type="EMBL" id="SEE00960.1"/>
    </source>
</evidence>
<dbReference type="InterPro" id="IPR049979">
    <property type="entry name" value="Cys_resp_CS_actino"/>
</dbReference>
<accession>A0A1H5FCC9</accession>